<dbReference type="Gene3D" id="1.10.8.60">
    <property type="match status" value="1"/>
</dbReference>
<dbReference type="GO" id="GO:0033314">
    <property type="term" value="P:mitotic DNA replication checkpoint signaling"/>
    <property type="evidence" value="ECO:0007669"/>
    <property type="project" value="TreeGrafter"/>
</dbReference>
<dbReference type="InterPro" id="IPR003959">
    <property type="entry name" value="ATPase_AAA_core"/>
</dbReference>
<dbReference type="Pfam" id="PF01426">
    <property type="entry name" value="BAH"/>
    <property type="match status" value="1"/>
</dbReference>
<dbReference type="GO" id="GO:0006270">
    <property type="term" value="P:DNA replication initiation"/>
    <property type="evidence" value="ECO:0007669"/>
    <property type="project" value="TreeGrafter"/>
</dbReference>
<evidence type="ECO:0000313" key="10">
    <source>
        <dbReference type="Proteomes" id="UP000324585"/>
    </source>
</evidence>
<dbReference type="GO" id="GO:0016887">
    <property type="term" value="F:ATP hydrolysis activity"/>
    <property type="evidence" value="ECO:0007669"/>
    <property type="project" value="InterPro"/>
</dbReference>
<dbReference type="PANTHER" id="PTHR10763">
    <property type="entry name" value="CELL DIVISION CONTROL PROTEIN 6-RELATED"/>
    <property type="match status" value="1"/>
</dbReference>
<keyword evidence="6" id="KW-0547">Nucleotide-binding</keyword>
<evidence type="ECO:0000259" key="8">
    <source>
        <dbReference type="PROSITE" id="PS51038"/>
    </source>
</evidence>
<accession>A0A5J4YTS4</accession>
<organism evidence="9 10">
    <name type="scientific">Porphyridium purpureum</name>
    <name type="common">Red alga</name>
    <name type="synonym">Porphyridium cruentum</name>
    <dbReference type="NCBI Taxonomy" id="35688"/>
    <lineage>
        <taxon>Eukaryota</taxon>
        <taxon>Rhodophyta</taxon>
        <taxon>Bangiophyceae</taxon>
        <taxon>Porphyridiales</taxon>
        <taxon>Porphyridiaceae</taxon>
        <taxon>Porphyridium</taxon>
    </lineage>
</organism>
<sequence length="745" mass="82571">MAAARRAAVTSNDVVADRFFELDARCLRVFSDASSEDAEFIVEPGDFVRITACANAGPEPFVAQVFRFEPRGERMHVRYAFRADECRHVPPFATAHCELLLSDHLDILDVSTVKDKVHVVSYQRYLAEKQTTPANEPLFFIRRAYSQFDGVFVDLDDAQAQIDGFHILTDAGATHAEPWREGAGDVNISDWESDGDVPSEEQQDDDDEEFDVDQMQRQERRQASRRGARGPRAASMRLSNQFVLPNTPAPNHQKHRVLQCREQEKERLREFVRGAIGVVGKKSATTNNIPPSPCLYISGVPGTGKTATLHEVLREFESQRTSGACNAFRVVEINGMTIPRPEHAYVMIYQTLLGANHSSRSAAIDVSAAFAKETLSKHFARSAKRAPAAQRTRCDSIIVVLDEMDALVARREDLLYNVVNWTIQPHSHMSVIGIANTMDLPERFLTRIGSRFGLARLTYPPYTKDQLTLILAQEVAQICARLLSASGLPDHSSLVFDSASIQLCAGKVAVISGDARRAFEMCRAAARRAVDEWFESESAAPTQALEPRRKRPKRGAVQKADEQDRQRTVEIRVMPRHVNEAAEAAAHAGQFAILQSLSQLQQLTLCAAASLQLKEGQFSGGVTLQSLEHKCRQIASRTFLPALTGVKAAEASTASATGLHHSENAHEKVERAEIYEAIATLLAMRILLLDNSKHYHYHHRGTSENAASAESRVSLNVQFDDVLFALGMSNPLALWLSSLVTVRQS</sequence>
<evidence type="ECO:0000256" key="2">
    <source>
        <dbReference type="ARBA" id="ARBA00008398"/>
    </source>
</evidence>
<comment type="caution">
    <text evidence="9">The sequence shown here is derived from an EMBL/GenBank/DDBJ whole genome shotgun (WGS) entry which is preliminary data.</text>
</comment>
<evidence type="ECO:0000256" key="5">
    <source>
        <dbReference type="ARBA" id="ARBA00023242"/>
    </source>
</evidence>
<evidence type="ECO:0000256" key="3">
    <source>
        <dbReference type="ARBA" id="ARBA00022705"/>
    </source>
</evidence>
<comment type="function">
    <text evidence="6">Component of the origin recognition complex (ORC) that binds origins of replication. DNA-binding is ATP-dependent, however specific DNA sequences that define origins of replication have not been identified so far. ORC is required to assemble the pre-replication complex necessary to initiate DNA replication.</text>
</comment>
<feature type="region of interest" description="Disordered" evidence="7">
    <location>
        <begin position="540"/>
        <end position="568"/>
    </location>
</feature>
<comment type="subcellular location">
    <subcellularLocation>
        <location evidence="1 6">Nucleus</location>
    </subcellularLocation>
</comment>
<protein>
    <recommendedName>
        <fullName evidence="6">Origin recognition complex subunit 1</fullName>
    </recommendedName>
</protein>
<comment type="similarity">
    <text evidence="2 6">Belongs to the ORC1 family.</text>
</comment>
<dbReference type="OrthoDB" id="1926878at2759"/>
<dbReference type="Pfam" id="PF00004">
    <property type="entry name" value="AAA"/>
    <property type="match status" value="1"/>
</dbReference>
<feature type="domain" description="BAH" evidence="8">
    <location>
        <begin position="40"/>
        <end position="156"/>
    </location>
</feature>
<keyword evidence="10" id="KW-1185">Reference proteome</keyword>
<dbReference type="Gene3D" id="2.30.30.490">
    <property type="match status" value="1"/>
</dbReference>
<dbReference type="GO" id="GO:0005524">
    <property type="term" value="F:ATP binding"/>
    <property type="evidence" value="ECO:0007669"/>
    <property type="project" value="UniProtKB-KW"/>
</dbReference>
<dbReference type="InterPro" id="IPR043151">
    <property type="entry name" value="BAH_sf"/>
</dbReference>
<dbReference type="InterPro" id="IPR050311">
    <property type="entry name" value="ORC1/CDC6"/>
</dbReference>
<dbReference type="GO" id="GO:0005664">
    <property type="term" value="C:nuclear origin of replication recognition complex"/>
    <property type="evidence" value="ECO:0007669"/>
    <property type="project" value="TreeGrafter"/>
</dbReference>
<dbReference type="GO" id="GO:0003682">
    <property type="term" value="F:chromatin binding"/>
    <property type="evidence" value="ECO:0007669"/>
    <property type="project" value="InterPro"/>
</dbReference>
<evidence type="ECO:0000256" key="4">
    <source>
        <dbReference type="ARBA" id="ARBA00023125"/>
    </source>
</evidence>
<dbReference type="SMART" id="SM00382">
    <property type="entry name" value="AAA"/>
    <property type="match status" value="1"/>
</dbReference>
<dbReference type="GO" id="GO:0003688">
    <property type="term" value="F:DNA replication origin binding"/>
    <property type="evidence" value="ECO:0007669"/>
    <property type="project" value="TreeGrafter"/>
</dbReference>
<evidence type="ECO:0000313" key="9">
    <source>
        <dbReference type="EMBL" id="KAA8494340.1"/>
    </source>
</evidence>
<reference evidence="10" key="1">
    <citation type="journal article" date="2019" name="Nat. Commun.">
        <title>Expansion of phycobilisome linker gene families in mesophilic red algae.</title>
        <authorList>
            <person name="Lee J."/>
            <person name="Kim D."/>
            <person name="Bhattacharya D."/>
            <person name="Yoon H.S."/>
        </authorList>
    </citation>
    <scope>NUCLEOTIDE SEQUENCE [LARGE SCALE GENOMIC DNA]</scope>
    <source>
        <strain evidence="10">CCMP 1328</strain>
    </source>
</reference>
<keyword evidence="5 6" id="KW-0539">Nucleus</keyword>
<feature type="compositionally biased region" description="Basic and acidic residues" evidence="7">
    <location>
        <begin position="559"/>
        <end position="568"/>
    </location>
</feature>
<dbReference type="PANTHER" id="PTHR10763:SF23">
    <property type="entry name" value="ORIGIN RECOGNITION COMPLEX SUBUNIT 1"/>
    <property type="match status" value="1"/>
</dbReference>
<keyword evidence="3 6" id="KW-0235">DNA replication</keyword>
<keyword evidence="4 6" id="KW-0238">DNA-binding</keyword>
<feature type="compositionally biased region" description="Acidic residues" evidence="7">
    <location>
        <begin position="191"/>
        <end position="212"/>
    </location>
</feature>
<proteinExistence type="inferred from homology"/>
<dbReference type="InterPro" id="IPR027417">
    <property type="entry name" value="P-loop_NTPase"/>
</dbReference>
<evidence type="ECO:0000256" key="1">
    <source>
        <dbReference type="ARBA" id="ARBA00004123"/>
    </source>
</evidence>
<dbReference type="InterPro" id="IPR001025">
    <property type="entry name" value="BAH_dom"/>
</dbReference>
<evidence type="ECO:0000256" key="7">
    <source>
        <dbReference type="SAM" id="MobiDB-lite"/>
    </source>
</evidence>
<comment type="subunit">
    <text evidence="6">ORC is composed of six subunits.</text>
</comment>
<dbReference type="PROSITE" id="PS51038">
    <property type="entry name" value="BAH"/>
    <property type="match status" value="1"/>
</dbReference>
<dbReference type="SUPFAM" id="SSF52540">
    <property type="entry name" value="P-loop containing nucleoside triphosphate hydrolases"/>
    <property type="match status" value="1"/>
</dbReference>
<dbReference type="CDD" id="cd00009">
    <property type="entry name" value="AAA"/>
    <property type="match status" value="1"/>
</dbReference>
<dbReference type="Proteomes" id="UP000324585">
    <property type="component" value="Unassembled WGS sequence"/>
</dbReference>
<gene>
    <name evidence="9" type="ORF">FVE85_4315</name>
</gene>
<dbReference type="AlphaFoldDB" id="A0A5J4YTS4"/>
<dbReference type="InterPro" id="IPR003593">
    <property type="entry name" value="AAA+_ATPase"/>
</dbReference>
<dbReference type="Gene3D" id="3.40.50.300">
    <property type="entry name" value="P-loop containing nucleotide triphosphate hydrolases"/>
    <property type="match status" value="1"/>
</dbReference>
<dbReference type="EMBL" id="VRMN01000005">
    <property type="protein sequence ID" value="KAA8494340.1"/>
    <property type="molecule type" value="Genomic_DNA"/>
</dbReference>
<keyword evidence="6" id="KW-0067">ATP-binding</keyword>
<evidence type="ECO:0000256" key="6">
    <source>
        <dbReference type="RuleBase" id="RU365058"/>
    </source>
</evidence>
<name>A0A5J4YTS4_PORPP</name>
<feature type="region of interest" description="Disordered" evidence="7">
    <location>
        <begin position="184"/>
        <end position="255"/>
    </location>
</feature>